<accession>A0ABR1QDJ3</accession>
<dbReference type="RefSeq" id="XP_066700123.1">
    <property type="nucleotide sequence ID" value="XM_066844011.1"/>
</dbReference>
<name>A0ABR1QDJ3_9PEZI</name>
<comment type="caution">
    <text evidence="1">The sequence shown here is derived from an EMBL/GenBank/DDBJ whole genome shotgun (WGS) entry which is preliminary data.</text>
</comment>
<gene>
    <name evidence="1" type="ORF">PG986_007789</name>
</gene>
<keyword evidence="2" id="KW-1185">Reference proteome</keyword>
<dbReference type="GeneID" id="92077073"/>
<evidence type="ECO:0000313" key="2">
    <source>
        <dbReference type="Proteomes" id="UP001391051"/>
    </source>
</evidence>
<evidence type="ECO:0000313" key="1">
    <source>
        <dbReference type="EMBL" id="KAK7952061.1"/>
    </source>
</evidence>
<dbReference type="EMBL" id="JAQQWE010000005">
    <property type="protein sequence ID" value="KAK7952061.1"/>
    <property type="molecule type" value="Genomic_DNA"/>
</dbReference>
<proteinExistence type="predicted"/>
<sequence length="115" mass="10933">MCAIHLPHELLPDDADLRAAGVDEGGLEVAGAHAAGVVEAAGGAGALRLGRVAAGAGRVARVVAALVGEGEELAAGQALVVGPAAVVLAVRAPRHEARARALAEEAGGGVVGAGG</sequence>
<organism evidence="1 2">
    <name type="scientific">Apiospora aurea</name>
    <dbReference type="NCBI Taxonomy" id="335848"/>
    <lineage>
        <taxon>Eukaryota</taxon>
        <taxon>Fungi</taxon>
        <taxon>Dikarya</taxon>
        <taxon>Ascomycota</taxon>
        <taxon>Pezizomycotina</taxon>
        <taxon>Sordariomycetes</taxon>
        <taxon>Xylariomycetidae</taxon>
        <taxon>Amphisphaeriales</taxon>
        <taxon>Apiosporaceae</taxon>
        <taxon>Apiospora</taxon>
    </lineage>
</organism>
<dbReference type="Proteomes" id="UP001391051">
    <property type="component" value="Unassembled WGS sequence"/>
</dbReference>
<protein>
    <submittedName>
        <fullName evidence="1">Uncharacterized protein</fullName>
    </submittedName>
</protein>
<reference evidence="1 2" key="1">
    <citation type="submission" date="2023-01" db="EMBL/GenBank/DDBJ databases">
        <title>Analysis of 21 Apiospora genomes using comparative genomics revels a genus with tremendous synthesis potential of carbohydrate active enzymes and secondary metabolites.</title>
        <authorList>
            <person name="Sorensen T."/>
        </authorList>
    </citation>
    <scope>NUCLEOTIDE SEQUENCE [LARGE SCALE GENOMIC DNA]</scope>
    <source>
        <strain evidence="1 2">CBS 24483</strain>
    </source>
</reference>